<dbReference type="RefSeq" id="WP_079606857.1">
    <property type="nucleotide sequence ID" value="NZ_LT670817.1"/>
</dbReference>
<dbReference type="InterPro" id="IPR037165">
    <property type="entry name" value="AldOxase/xan_DH_Mopterin-bd_sf"/>
</dbReference>
<dbReference type="SUPFAM" id="SSF54665">
    <property type="entry name" value="CO dehydrogenase molybdoprotein N-domain-like"/>
    <property type="match status" value="1"/>
</dbReference>
<dbReference type="EMBL" id="LT670817">
    <property type="protein sequence ID" value="SHI16637.1"/>
    <property type="molecule type" value="Genomic_DNA"/>
</dbReference>
<dbReference type="Pfam" id="PF02738">
    <property type="entry name" value="MoCoBD_1"/>
    <property type="match status" value="1"/>
</dbReference>
<dbReference type="OrthoDB" id="8428274at2"/>
<feature type="domain" description="Aldehyde oxidase/xanthine dehydrogenase a/b hammerhead" evidence="1">
    <location>
        <begin position="34"/>
        <end position="140"/>
    </location>
</feature>
<dbReference type="GO" id="GO:0016491">
    <property type="term" value="F:oxidoreductase activity"/>
    <property type="evidence" value="ECO:0007669"/>
    <property type="project" value="InterPro"/>
</dbReference>
<dbReference type="Pfam" id="PF20256">
    <property type="entry name" value="MoCoBD_2"/>
    <property type="match status" value="1"/>
</dbReference>
<dbReference type="GO" id="GO:0005506">
    <property type="term" value="F:iron ion binding"/>
    <property type="evidence" value="ECO:0007669"/>
    <property type="project" value="InterPro"/>
</dbReference>
<dbReference type="SMART" id="SM01008">
    <property type="entry name" value="Ald_Xan_dh_C"/>
    <property type="match status" value="1"/>
</dbReference>
<evidence type="ECO:0000313" key="2">
    <source>
        <dbReference type="EMBL" id="SHI16637.1"/>
    </source>
</evidence>
<dbReference type="SUPFAM" id="SSF56003">
    <property type="entry name" value="Molybdenum cofactor-binding domain"/>
    <property type="match status" value="1"/>
</dbReference>
<dbReference type="Proteomes" id="UP000189796">
    <property type="component" value="Chromosome I"/>
</dbReference>
<dbReference type="InterPro" id="IPR016208">
    <property type="entry name" value="Ald_Oxase/xanthine_DH-like"/>
</dbReference>
<dbReference type="Pfam" id="PF01315">
    <property type="entry name" value="Ald_Xan_dh_C"/>
    <property type="match status" value="1"/>
</dbReference>
<organism evidence="2 3">
    <name type="scientific">Bradyrhizobium erythrophlei</name>
    <dbReference type="NCBI Taxonomy" id="1437360"/>
    <lineage>
        <taxon>Bacteria</taxon>
        <taxon>Pseudomonadati</taxon>
        <taxon>Pseudomonadota</taxon>
        <taxon>Alphaproteobacteria</taxon>
        <taxon>Hyphomicrobiales</taxon>
        <taxon>Nitrobacteraceae</taxon>
        <taxon>Bradyrhizobium</taxon>
    </lineage>
</organism>
<sequence length="736" mass="78751">MEMNSLVGPNVLDAEAQGVVGKPLDRVDGRLKVTGGARYAYEMQQGNDTLYGYVVQASIGKGTIKSIDTQAAEKSPGVVFVLTHRNAPEQSTGDHREAHPVLTGPAVTYYGQPVAFVVAESFEEARAAAYLVDVKYDRAPGKYALRNNLREARVPHQKDGAPADIAVGDFAGAFANAPVQIDVTYTTPLQSHAMMEPHATLATWDGDKLILHTSNQMLSQGQKTIATTLKIPVENVRLISPFIGGGFGGKLWVNADATLAAIASRQLKRPVKIALTRQQIFHVTTHRSNTIQHLRLGTDHNGKILAIGHDVFSGNLPTEQTYEGAALQTRTLYAGANRLTRHRLAPLDIPVASSMRAPGESVGLLALECAMDELAEKLNLDPVELRLRNEPSEDPEKHIPYSSRHLVACMQEGARRFGWDKRNPKPGQVRDGRWLVGMGMSAATRGNPLRLSKANVRLGPDGIATVRMAMTDIGTGTYTILTQIAAEMLGLPMERVRVELGDTSFPQAAGSGGSYGAGSSGSALFEACEALREKLARAAGMDPETARFADGSIASGEPSRKLTDLVGAGIDADGEIQPGSNNTDFSQQSYGAHFAEVGVDIDTGEVRVRRMLGVFTAGRVLNAKTARSQAIGGMVFGVGAALHEDMVLDPRFGYFVNHDLAEYHVPVHADIPDIDAIFLPELDDRSNPLKSKGIGELGICGAGAAVANAIHNACGARIRDYPVTLDKLLSSLPVQA</sequence>
<dbReference type="InterPro" id="IPR000674">
    <property type="entry name" value="Ald_Oxase/Xan_DH_a/b"/>
</dbReference>
<accession>A0A1M5YX94</accession>
<gene>
    <name evidence="2" type="ORF">SAMN05443248_8923</name>
</gene>
<evidence type="ECO:0000313" key="3">
    <source>
        <dbReference type="Proteomes" id="UP000189796"/>
    </source>
</evidence>
<protein>
    <submittedName>
        <fullName evidence="2">Xanthine dehydrogenase YagR molybdenum-binding subunit</fullName>
    </submittedName>
</protein>
<dbReference type="AlphaFoldDB" id="A0A1M5YX94"/>
<dbReference type="Gene3D" id="3.90.1170.50">
    <property type="entry name" value="Aldehyde oxidase/xanthine dehydrogenase, a/b hammerhead"/>
    <property type="match status" value="1"/>
</dbReference>
<proteinExistence type="predicted"/>
<dbReference type="Gene3D" id="3.30.365.10">
    <property type="entry name" value="Aldehyde oxidase/xanthine dehydrogenase, molybdopterin binding domain"/>
    <property type="match status" value="4"/>
</dbReference>
<reference evidence="2 3" key="1">
    <citation type="submission" date="2016-11" db="EMBL/GenBank/DDBJ databases">
        <authorList>
            <person name="Jaros S."/>
            <person name="Januszkiewicz K."/>
            <person name="Wedrychowicz H."/>
        </authorList>
    </citation>
    <scope>NUCLEOTIDE SEQUENCE [LARGE SCALE GENOMIC DNA]</scope>
    <source>
        <strain evidence="2 3">GAS138</strain>
    </source>
</reference>
<evidence type="ECO:0000259" key="1">
    <source>
        <dbReference type="SMART" id="SM01008"/>
    </source>
</evidence>
<name>A0A1M5YX94_9BRAD</name>
<dbReference type="InterPro" id="IPR036856">
    <property type="entry name" value="Ald_Oxase/Xan_DH_a/b_sf"/>
</dbReference>
<dbReference type="PANTHER" id="PTHR11908:SF123">
    <property type="entry name" value="ALDEHYDE OXIDOREDUCTASE MOLYBDENUM-BINDING SUBUNIT PAOC"/>
    <property type="match status" value="1"/>
</dbReference>
<dbReference type="PANTHER" id="PTHR11908">
    <property type="entry name" value="XANTHINE DEHYDROGENASE"/>
    <property type="match status" value="1"/>
</dbReference>
<dbReference type="InterPro" id="IPR008274">
    <property type="entry name" value="AldOxase/xan_DH_MoCoBD1"/>
</dbReference>
<dbReference type="InterPro" id="IPR046867">
    <property type="entry name" value="AldOxase/xan_DH_MoCoBD2"/>
</dbReference>